<dbReference type="PROSITE" id="PS51898">
    <property type="entry name" value="TYR_RECOMBINASE"/>
    <property type="match status" value="1"/>
</dbReference>
<dbReference type="PANTHER" id="PTHR30629">
    <property type="entry name" value="PROPHAGE INTEGRASE"/>
    <property type="match status" value="1"/>
</dbReference>
<keyword evidence="4" id="KW-0233">DNA recombination</keyword>
<organism evidence="8 9">
    <name type="scientific">Methylobacterium haplocladii</name>
    <dbReference type="NCBI Taxonomy" id="1176176"/>
    <lineage>
        <taxon>Bacteria</taxon>
        <taxon>Pseudomonadati</taxon>
        <taxon>Pseudomonadota</taxon>
        <taxon>Alphaproteobacteria</taxon>
        <taxon>Hyphomicrobiales</taxon>
        <taxon>Methylobacteriaceae</taxon>
        <taxon>Methylobacterium</taxon>
    </lineage>
</organism>
<dbReference type="InterPro" id="IPR011010">
    <property type="entry name" value="DNA_brk_join_enz"/>
</dbReference>
<dbReference type="InterPro" id="IPR038488">
    <property type="entry name" value="Integrase_DNA-bd_sf"/>
</dbReference>
<evidence type="ECO:0000256" key="5">
    <source>
        <dbReference type="PROSITE-ProRule" id="PRU01248"/>
    </source>
</evidence>
<evidence type="ECO:0000256" key="4">
    <source>
        <dbReference type="ARBA" id="ARBA00023172"/>
    </source>
</evidence>
<evidence type="ECO:0000259" key="6">
    <source>
        <dbReference type="PROSITE" id="PS51898"/>
    </source>
</evidence>
<dbReference type="CDD" id="cd00801">
    <property type="entry name" value="INT_P4_C"/>
    <property type="match status" value="1"/>
</dbReference>
<dbReference type="AlphaFoldDB" id="A0A512IVU7"/>
<accession>A0A512IVU7</accession>
<dbReference type="EMBL" id="BJZT01000059">
    <property type="protein sequence ID" value="GEP01840.1"/>
    <property type="molecule type" value="Genomic_DNA"/>
</dbReference>
<keyword evidence="3 5" id="KW-0238">DNA-binding</keyword>
<dbReference type="Pfam" id="PF13356">
    <property type="entry name" value="Arm-DNA-bind_3"/>
    <property type="match status" value="1"/>
</dbReference>
<comment type="caution">
    <text evidence="8">The sequence shown here is derived from an EMBL/GenBank/DDBJ whole genome shotgun (WGS) entry which is preliminary data.</text>
</comment>
<dbReference type="SUPFAM" id="SSF56349">
    <property type="entry name" value="DNA breaking-rejoining enzymes"/>
    <property type="match status" value="1"/>
</dbReference>
<proteinExistence type="inferred from homology"/>
<dbReference type="GO" id="GO:0015074">
    <property type="term" value="P:DNA integration"/>
    <property type="evidence" value="ECO:0007669"/>
    <property type="project" value="UniProtKB-KW"/>
</dbReference>
<evidence type="ECO:0000313" key="8">
    <source>
        <dbReference type="EMBL" id="GEP01840.1"/>
    </source>
</evidence>
<dbReference type="Gene3D" id="1.10.150.130">
    <property type="match status" value="1"/>
</dbReference>
<name>A0A512IVU7_9HYPH</name>
<protein>
    <submittedName>
        <fullName evidence="8">Integrase</fullName>
    </submittedName>
</protein>
<dbReference type="InterPro" id="IPR050808">
    <property type="entry name" value="Phage_Integrase"/>
</dbReference>
<feature type="domain" description="Tyr recombinase" evidence="6">
    <location>
        <begin position="207"/>
        <end position="395"/>
    </location>
</feature>
<dbReference type="Pfam" id="PF22022">
    <property type="entry name" value="Phage_int_M"/>
    <property type="match status" value="1"/>
</dbReference>
<dbReference type="PROSITE" id="PS51900">
    <property type="entry name" value="CB"/>
    <property type="match status" value="1"/>
</dbReference>
<dbReference type="PANTHER" id="PTHR30629:SF2">
    <property type="entry name" value="PROPHAGE INTEGRASE INTS-RELATED"/>
    <property type="match status" value="1"/>
</dbReference>
<dbReference type="InterPro" id="IPR025166">
    <property type="entry name" value="Integrase_DNA_bind_dom"/>
</dbReference>
<feature type="domain" description="Core-binding (CB)" evidence="7">
    <location>
        <begin position="106"/>
        <end position="186"/>
    </location>
</feature>
<dbReference type="InterPro" id="IPR010998">
    <property type="entry name" value="Integrase_recombinase_N"/>
</dbReference>
<evidence type="ECO:0000313" key="9">
    <source>
        <dbReference type="Proteomes" id="UP000321258"/>
    </source>
</evidence>
<dbReference type="Gene3D" id="1.10.443.10">
    <property type="entry name" value="Intergrase catalytic core"/>
    <property type="match status" value="1"/>
</dbReference>
<dbReference type="Pfam" id="PF00589">
    <property type="entry name" value="Phage_integrase"/>
    <property type="match status" value="1"/>
</dbReference>
<evidence type="ECO:0000256" key="1">
    <source>
        <dbReference type="ARBA" id="ARBA00008857"/>
    </source>
</evidence>
<dbReference type="GO" id="GO:0006310">
    <property type="term" value="P:DNA recombination"/>
    <property type="evidence" value="ECO:0007669"/>
    <property type="project" value="UniProtKB-KW"/>
</dbReference>
<dbReference type="GO" id="GO:0003677">
    <property type="term" value="F:DNA binding"/>
    <property type="evidence" value="ECO:0007669"/>
    <property type="project" value="UniProtKB-UniRule"/>
</dbReference>
<dbReference type="InterPro" id="IPR013762">
    <property type="entry name" value="Integrase-like_cat_sf"/>
</dbReference>
<sequence>MRFPDETPVRLTRPNVTRLVLPPGKSETIVFDDALPGFGVRVRAGGKRTWIAQYRLGTKQRRITLGSVEAVDPDEARTRAKRALADVQLGNDPQAEKSQARARAAITLGSIAVRYLDHAKTRLRPRSYEEVERHLTRHWAPLREMPIHDVGRRNIAGRLDDIAKQHGPFASNRARASLSAMFTWAMRQGEAEANPVIATGKATDEISRDRVLSDLEITAIWQACRDDDYGRIVRLLILTGQRREEVGAMCWSEIDRTKGMWRLPMSRTKNGLPHDVPLSAQALDIIEATPVRPGRNLIFGQGEGGFQGWSNSKTAMDKRISEFLKSQITANKSALSPWRLHDLRRTMVTQMNESLGILPHVVEAVVNHITGPSKMGVAGVYNRAGYAAEKRISLERWAEYVFARINSPK</sequence>
<gene>
    <name evidence="8" type="ORF">MHA02_42270</name>
</gene>
<keyword evidence="9" id="KW-1185">Reference proteome</keyword>
<reference evidence="8 9" key="1">
    <citation type="submission" date="2019-07" db="EMBL/GenBank/DDBJ databases">
        <title>Whole genome shotgun sequence of Methylobacterium haplocladii NBRC 107714.</title>
        <authorList>
            <person name="Hosoyama A."/>
            <person name="Uohara A."/>
            <person name="Ohji S."/>
            <person name="Ichikawa N."/>
        </authorList>
    </citation>
    <scope>NUCLEOTIDE SEQUENCE [LARGE SCALE GENOMIC DNA]</scope>
    <source>
        <strain evidence="8 9">NBRC 107714</strain>
    </source>
</reference>
<dbReference type="Proteomes" id="UP000321258">
    <property type="component" value="Unassembled WGS sequence"/>
</dbReference>
<keyword evidence="2" id="KW-0229">DNA integration</keyword>
<dbReference type="Gene3D" id="3.30.160.390">
    <property type="entry name" value="Integrase, DNA-binding domain"/>
    <property type="match status" value="1"/>
</dbReference>
<evidence type="ECO:0000256" key="2">
    <source>
        <dbReference type="ARBA" id="ARBA00022908"/>
    </source>
</evidence>
<comment type="similarity">
    <text evidence="1">Belongs to the 'phage' integrase family.</text>
</comment>
<evidence type="ECO:0000256" key="3">
    <source>
        <dbReference type="ARBA" id="ARBA00023125"/>
    </source>
</evidence>
<dbReference type="InterPro" id="IPR044068">
    <property type="entry name" value="CB"/>
</dbReference>
<dbReference type="InterPro" id="IPR002104">
    <property type="entry name" value="Integrase_catalytic"/>
</dbReference>
<evidence type="ECO:0000259" key="7">
    <source>
        <dbReference type="PROSITE" id="PS51900"/>
    </source>
</evidence>
<dbReference type="InterPro" id="IPR053876">
    <property type="entry name" value="Phage_int_M"/>
</dbReference>